<protein>
    <submittedName>
        <fullName evidence="1">Short-chain dehydrogenase</fullName>
    </submittedName>
</protein>
<comment type="caution">
    <text evidence="1">The sequence shown here is derived from an EMBL/GenBank/DDBJ whole genome shotgun (WGS) entry which is preliminary data.</text>
</comment>
<reference evidence="1 2" key="1">
    <citation type="submission" date="2018-03" db="EMBL/GenBank/DDBJ databases">
        <title>Cross-interface Injection: A General Nanoliter Liquid Handling Method Applied to Single Cells Genome Amplification Automated Nanoliter Liquid Handling Applied to Single Cell Multiple Displacement Amplification.</title>
        <authorList>
            <person name="Yun J."/>
            <person name="Xu P."/>
            <person name="Xu J."/>
            <person name="Dai X."/>
            <person name="Wang Y."/>
            <person name="Zheng X."/>
            <person name="Cao C."/>
            <person name="Yi Q."/>
            <person name="Zhu Y."/>
            <person name="Wang L."/>
            <person name="Dong Z."/>
            <person name="Huang Y."/>
            <person name="Huang L."/>
            <person name="Du W."/>
        </authorList>
    </citation>
    <scope>NUCLEOTIDE SEQUENCE [LARGE SCALE GENOMIC DNA]</scope>
    <source>
        <strain evidence="1 2">Z-D1-2</strain>
    </source>
</reference>
<dbReference type="InterPro" id="IPR036291">
    <property type="entry name" value="NAD(P)-bd_dom_sf"/>
</dbReference>
<feature type="non-terminal residue" evidence="1">
    <location>
        <position position="37"/>
    </location>
</feature>
<dbReference type="EMBL" id="PYVU01000025">
    <property type="protein sequence ID" value="PTB97076.1"/>
    <property type="molecule type" value="Genomic_DNA"/>
</dbReference>
<dbReference type="Gene3D" id="3.40.50.720">
    <property type="entry name" value="NAD(P)-binding Rossmann-like Domain"/>
    <property type="match status" value="1"/>
</dbReference>
<dbReference type="AlphaFoldDB" id="A0A2T4DTI4"/>
<proteinExistence type="predicted"/>
<evidence type="ECO:0000313" key="2">
    <source>
        <dbReference type="Proteomes" id="UP000240608"/>
    </source>
</evidence>
<evidence type="ECO:0000313" key="1">
    <source>
        <dbReference type="EMBL" id="PTB97076.1"/>
    </source>
</evidence>
<dbReference type="Proteomes" id="UP000240608">
    <property type="component" value="Unassembled WGS sequence"/>
</dbReference>
<accession>A0A2T4DTI4</accession>
<dbReference type="SUPFAM" id="SSF51735">
    <property type="entry name" value="NAD(P)-binding Rossmann-fold domains"/>
    <property type="match status" value="1"/>
</dbReference>
<gene>
    <name evidence="1" type="ORF">C9994_04435</name>
</gene>
<name>A0A2T4DTI4_9BACT</name>
<organism evidence="1 2">
    <name type="scientific">Marivirga lumbricoides</name>
    <dbReference type="NCBI Taxonomy" id="1046115"/>
    <lineage>
        <taxon>Bacteria</taxon>
        <taxon>Pseudomonadati</taxon>
        <taxon>Bacteroidota</taxon>
        <taxon>Cytophagia</taxon>
        <taxon>Cytophagales</taxon>
        <taxon>Marivirgaceae</taxon>
        <taxon>Marivirga</taxon>
    </lineage>
</organism>
<sequence>MRKLFFITGSSKGIGKGLAEYALQDENNHVIGISRTH</sequence>